<gene>
    <name evidence="1" type="ORF">N7537_007844</name>
</gene>
<sequence length="323" mass="36047">MASILSRSLPSLHPGHLSPFTSSLQARPSISHLDRMEKARPQLSKSDFVNPNVLNTANPHPVWGYAHGPIPDNNPYWKLKMSRRGRVSRREQGLALASRRPQAPVVTLNGHITLANQNSCDISVHTGQMCGIGFPRKSRLTTHILSFHAGAGAYTHTYSVVLNSYISLAVQEKIAGDNAMKRWALMGGWRDALYLNEPGPQNVSTSLLGFYCDVLEEIGWGGELCIYWRTDAQFAAEYGTQFHQPRHREWLESRDVVIPISALILHLDLDLYLIVSKSASEVDSKPENLAEWPFDAITDIFTGLYLPLSELDAVYGPMPEEMD</sequence>
<dbReference type="Proteomes" id="UP001213799">
    <property type="component" value="Unassembled WGS sequence"/>
</dbReference>
<proteinExistence type="predicted"/>
<name>A0AAD6DZK4_9EURO</name>
<dbReference type="EMBL" id="JAQJAE010000004">
    <property type="protein sequence ID" value="KAJ5597760.1"/>
    <property type="molecule type" value="Genomic_DNA"/>
</dbReference>
<dbReference type="AlphaFoldDB" id="A0AAD6DZK4"/>
<dbReference type="RefSeq" id="XP_056750975.1">
    <property type="nucleotide sequence ID" value="XM_056898899.1"/>
</dbReference>
<reference evidence="1" key="1">
    <citation type="journal article" date="2023" name="IMA Fungus">
        <title>Comparative genomic study of the Penicillium genus elucidates a diverse pangenome and 15 lateral gene transfer events.</title>
        <authorList>
            <person name="Petersen C."/>
            <person name="Sorensen T."/>
            <person name="Nielsen M.R."/>
            <person name="Sondergaard T.E."/>
            <person name="Sorensen J.L."/>
            <person name="Fitzpatrick D.A."/>
            <person name="Frisvad J.C."/>
            <person name="Nielsen K.L."/>
        </authorList>
    </citation>
    <scope>NUCLEOTIDE SEQUENCE</scope>
    <source>
        <strain evidence="1">IBT 12815</strain>
    </source>
</reference>
<dbReference type="GeneID" id="81589141"/>
<evidence type="ECO:0000313" key="2">
    <source>
        <dbReference type="Proteomes" id="UP001213799"/>
    </source>
</evidence>
<keyword evidence="2" id="KW-1185">Reference proteome</keyword>
<accession>A0AAD6DZK4</accession>
<evidence type="ECO:0000313" key="1">
    <source>
        <dbReference type="EMBL" id="KAJ5597760.1"/>
    </source>
</evidence>
<organism evidence="1 2">
    <name type="scientific">Penicillium hordei</name>
    <dbReference type="NCBI Taxonomy" id="40994"/>
    <lineage>
        <taxon>Eukaryota</taxon>
        <taxon>Fungi</taxon>
        <taxon>Dikarya</taxon>
        <taxon>Ascomycota</taxon>
        <taxon>Pezizomycotina</taxon>
        <taxon>Eurotiomycetes</taxon>
        <taxon>Eurotiomycetidae</taxon>
        <taxon>Eurotiales</taxon>
        <taxon>Aspergillaceae</taxon>
        <taxon>Penicillium</taxon>
    </lineage>
</organism>
<comment type="caution">
    <text evidence="1">The sequence shown here is derived from an EMBL/GenBank/DDBJ whole genome shotgun (WGS) entry which is preliminary data.</text>
</comment>
<reference evidence="1" key="2">
    <citation type="submission" date="2023-01" db="EMBL/GenBank/DDBJ databases">
        <authorList>
            <person name="Petersen C."/>
        </authorList>
    </citation>
    <scope>NUCLEOTIDE SEQUENCE</scope>
    <source>
        <strain evidence="1">IBT 12815</strain>
    </source>
</reference>
<protein>
    <submittedName>
        <fullName evidence="1">Uncharacterized protein</fullName>
    </submittedName>
</protein>